<dbReference type="GO" id="GO:0004553">
    <property type="term" value="F:hydrolase activity, hydrolyzing O-glycosyl compounds"/>
    <property type="evidence" value="ECO:0007669"/>
    <property type="project" value="InterPro"/>
</dbReference>
<dbReference type="InterPro" id="IPR016134">
    <property type="entry name" value="Dockerin_dom"/>
</dbReference>
<dbReference type="GeneID" id="98918808"/>
<dbReference type="SUPFAM" id="SSF63446">
    <property type="entry name" value="Type I dockerin domain"/>
    <property type="match status" value="1"/>
</dbReference>
<name>D4RYM3_9FIRM</name>
<dbReference type="CDD" id="cd14256">
    <property type="entry name" value="Dockerin_I"/>
    <property type="match status" value="1"/>
</dbReference>
<dbReference type="GO" id="GO:0000272">
    <property type="term" value="P:polysaccharide catabolic process"/>
    <property type="evidence" value="ECO:0007669"/>
    <property type="project" value="InterPro"/>
</dbReference>
<dbReference type="PROSITE" id="PS00018">
    <property type="entry name" value="EF_HAND_1"/>
    <property type="match status" value="1"/>
</dbReference>
<organism evidence="3 4">
    <name type="scientific">Eshraghiella crossota DSM 2876</name>
    <dbReference type="NCBI Taxonomy" id="511680"/>
    <lineage>
        <taxon>Bacteria</taxon>
        <taxon>Bacillati</taxon>
        <taxon>Bacillota</taxon>
        <taxon>Clostridia</taxon>
        <taxon>Lachnospirales</taxon>
        <taxon>Lachnospiraceae</taxon>
        <taxon>Eshraghiella</taxon>
    </lineage>
</organism>
<evidence type="ECO:0000313" key="4">
    <source>
        <dbReference type="Proteomes" id="UP000006238"/>
    </source>
</evidence>
<dbReference type="eggNOG" id="COG4193">
    <property type="taxonomic scope" value="Bacteria"/>
</dbReference>
<dbReference type="InterPro" id="IPR036439">
    <property type="entry name" value="Dockerin_dom_sf"/>
</dbReference>
<gene>
    <name evidence="3" type="ORF">BUTYVIB_00931</name>
</gene>
<dbReference type="InterPro" id="IPR002105">
    <property type="entry name" value="Dockerin_1_rpt"/>
</dbReference>
<dbReference type="EMBL" id="ABWN01000023">
    <property type="protein sequence ID" value="EFF68847.1"/>
    <property type="molecule type" value="Genomic_DNA"/>
</dbReference>
<evidence type="ECO:0000313" key="3">
    <source>
        <dbReference type="EMBL" id="EFF68847.1"/>
    </source>
</evidence>
<dbReference type="Pfam" id="PF00404">
    <property type="entry name" value="Dockerin_1"/>
    <property type="match status" value="1"/>
</dbReference>
<dbReference type="RefSeq" id="WP_005602136.1">
    <property type="nucleotide sequence ID" value="NZ_GG663522.1"/>
</dbReference>
<feature type="region of interest" description="Disordered" evidence="1">
    <location>
        <begin position="377"/>
        <end position="397"/>
    </location>
</feature>
<dbReference type="AlphaFoldDB" id="D4RYM3"/>
<evidence type="ECO:0000256" key="1">
    <source>
        <dbReference type="SAM" id="MobiDB-lite"/>
    </source>
</evidence>
<dbReference type="InterPro" id="IPR025883">
    <property type="entry name" value="Cadherin-like_domain"/>
</dbReference>
<comment type="caution">
    <text evidence="3">The sequence shown here is derived from an EMBL/GenBank/DDBJ whole genome shotgun (WGS) entry which is preliminary data.</text>
</comment>
<protein>
    <submittedName>
        <fullName evidence="3">Dockerin type I repeat protein</fullName>
    </submittedName>
</protein>
<sequence>MSNTKKIYKKIVCLLTAVVLLVGGIVGKNIYDIMADTSFEQTLKSFPESYRPYIQALHDKHPNWTFEAFNTGLDWNEVLKNEALLKRKLVPAAGHSMSLGLADLKSNGEWAWYQTPTAWKAYDDVAGAYNYSANNWVSFDTGYWNQASTSAISYIMDPRNWLNESYIYMFEKLSYDGNHDTVELVNSTLNGTFMCNAKCPGAPNNMTYAQVIVEAAKKSKVSAIHLAVRLRQEKGTSNDELGKGVSTKDGSHFYQANGDGNAVYYNFFNIGAAGDGKQTVINNGGKEAKAEGWTSPYLAIMGGAVKVYTGYIGIGQDTIYFEMFSVVNPKYYYWKQYAQNLTATLTEGSKIYETYKNAGLLNSSFVFRIPVYKNMPSSCKKPASPSGDERTTANPNTRLSGISATLIDMDGKSSNANLTPSFNSERTEYSLVVPYKVSQIKLSASAYAKTSSISGTGTHSLKVGNNEFNIVCKSEYGTTKTYKVKVTRAEGSTYLTSLSSSKSGFNETFKMNTYKYTMRVANDVTSLALNYKTESSIAIVEMRTGSTTTVLSNGTTGNINLPVGTTKVYIDVYPSASDRSERKTYEVDITRLTKVSVDFKELILKDQYIHNFAVGDTVNTALQRLKVTGGTAQITDSSGNVKSGDKIIGTGDMLRIHDSNGALYMSKNIVIYGDVNGDGKIDIYDFAYIRKLIIKKTGLSGIFLEAADIHKENKGVDIYDFAVMRRYIIKGTAIEQK</sequence>
<dbReference type="Gene3D" id="1.10.1330.10">
    <property type="entry name" value="Dockerin domain"/>
    <property type="match status" value="1"/>
</dbReference>
<dbReference type="HOGENOM" id="CLU_376287_0_0_9"/>
<accession>D4RYM3</accession>
<feature type="domain" description="Dockerin" evidence="2">
    <location>
        <begin position="668"/>
        <end position="737"/>
    </location>
</feature>
<dbReference type="PROSITE" id="PS51766">
    <property type="entry name" value="DOCKERIN"/>
    <property type="match status" value="1"/>
</dbReference>
<dbReference type="Pfam" id="PF12733">
    <property type="entry name" value="Cadherin-like"/>
    <property type="match status" value="2"/>
</dbReference>
<keyword evidence="4" id="KW-1185">Reference proteome</keyword>
<dbReference type="Proteomes" id="UP000006238">
    <property type="component" value="Unassembled WGS sequence"/>
</dbReference>
<evidence type="ECO:0000259" key="2">
    <source>
        <dbReference type="PROSITE" id="PS51766"/>
    </source>
</evidence>
<proteinExistence type="predicted"/>
<dbReference type="InterPro" id="IPR018247">
    <property type="entry name" value="EF_Hand_1_Ca_BS"/>
</dbReference>
<reference evidence="3 4" key="1">
    <citation type="submission" date="2010-02" db="EMBL/GenBank/DDBJ databases">
        <authorList>
            <person name="Weinstock G."/>
            <person name="Sodergren E."/>
            <person name="Clifton S."/>
            <person name="Fulton L."/>
            <person name="Fulton B."/>
            <person name="Courtney L."/>
            <person name="Fronick C."/>
            <person name="Harrison M."/>
            <person name="Strong C."/>
            <person name="Farmer C."/>
            <person name="Delahaunty K."/>
            <person name="Markovic C."/>
            <person name="Hall O."/>
            <person name="Minx P."/>
            <person name="Tomlinson C."/>
            <person name="Mitreva M."/>
            <person name="Nelson J."/>
            <person name="Hou S."/>
            <person name="Wollam A."/>
            <person name="Pepin K.H."/>
            <person name="Johnson M."/>
            <person name="Bhonagiri V."/>
            <person name="Zhang X."/>
            <person name="Suruliraj S."/>
            <person name="Warren W."/>
            <person name="Chinwalla A."/>
            <person name="Mardis E.R."/>
            <person name="Wilson R.K."/>
        </authorList>
    </citation>
    <scope>NUCLEOTIDE SEQUENCE [LARGE SCALE GENOMIC DNA]</scope>
    <source>
        <strain evidence="3 4">DSM 2876</strain>
    </source>
</reference>